<evidence type="ECO:0008006" key="8">
    <source>
        <dbReference type="Google" id="ProtNLM"/>
    </source>
</evidence>
<feature type="compositionally biased region" description="Polar residues" evidence="5">
    <location>
        <begin position="535"/>
        <end position="551"/>
    </location>
</feature>
<dbReference type="STRING" id="2282107.A0A286UG10"/>
<keyword evidence="4" id="KW-0677">Repeat</keyword>
<dbReference type="GO" id="GO:0005737">
    <property type="term" value="C:cytoplasm"/>
    <property type="evidence" value="ECO:0007669"/>
    <property type="project" value="UniProtKB-SubCell"/>
</dbReference>
<feature type="region of interest" description="Disordered" evidence="5">
    <location>
        <begin position="503"/>
        <end position="689"/>
    </location>
</feature>
<gene>
    <name evidence="6" type="ORF">PNOK_0541400</name>
</gene>
<evidence type="ECO:0000256" key="2">
    <source>
        <dbReference type="ARBA" id="ARBA00022490"/>
    </source>
</evidence>
<dbReference type="AlphaFoldDB" id="A0A286UG10"/>
<dbReference type="SUPFAM" id="SSF52075">
    <property type="entry name" value="Outer arm dynein light chain 1"/>
    <property type="match status" value="1"/>
</dbReference>
<feature type="compositionally biased region" description="Pro residues" evidence="5">
    <location>
        <begin position="524"/>
        <end position="533"/>
    </location>
</feature>
<dbReference type="EMBL" id="NBII01000005">
    <property type="protein sequence ID" value="PAV18572.1"/>
    <property type="molecule type" value="Genomic_DNA"/>
</dbReference>
<keyword evidence="2" id="KW-0963">Cytoplasm</keyword>
<reference evidence="6 7" key="1">
    <citation type="journal article" date="2017" name="Mol. Ecol.">
        <title>Comparative and population genomic landscape of Phellinus noxius: A hypervariable fungus causing root rot in trees.</title>
        <authorList>
            <person name="Chung C.L."/>
            <person name="Lee T.J."/>
            <person name="Akiba M."/>
            <person name="Lee H.H."/>
            <person name="Kuo T.H."/>
            <person name="Liu D."/>
            <person name="Ke H.M."/>
            <person name="Yokoi T."/>
            <person name="Roa M.B."/>
            <person name="Lu M.J."/>
            <person name="Chang Y.Y."/>
            <person name="Ann P.J."/>
            <person name="Tsai J.N."/>
            <person name="Chen C.Y."/>
            <person name="Tzean S.S."/>
            <person name="Ota Y."/>
            <person name="Hattori T."/>
            <person name="Sahashi N."/>
            <person name="Liou R.F."/>
            <person name="Kikuchi T."/>
            <person name="Tsai I.J."/>
        </authorList>
    </citation>
    <scope>NUCLEOTIDE SEQUENCE [LARGE SCALE GENOMIC DNA]</scope>
    <source>
        <strain evidence="6 7">FFPRI411160</strain>
    </source>
</reference>
<dbReference type="OrthoDB" id="676979at2759"/>
<evidence type="ECO:0000256" key="3">
    <source>
        <dbReference type="ARBA" id="ARBA00022614"/>
    </source>
</evidence>
<comment type="caution">
    <text evidence="6">The sequence shown here is derived from an EMBL/GenBank/DDBJ whole genome shotgun (WGS) entry which is preliminary data.</text>
</comment>
<feature type="compositionally biased region" description="Basic residues" evidence="5">
    <location>
        <begin position="618"/>
        <end position="627"/>
    </location>
</feature>
<dbReference type="InterPro" id="IPR032675">
    <property type="entry name" value="LRR_dom_sf"/>
</dbReference>
<keyword evidence="7" id="KW-1185">Reference proteome</keyword>
<proteinExistence type="predicted"/>
<dbReference type="PANTHER" id="PTHR15454:SF69">
    <property type="entry name" value="SERINE_THREONINE-PROTEIN KINASE 11-INTERACTING PROTEIN"/>
    <property type="match status" value="1"/>
</dbReference>
<protein>
    <recommendedName>
        <fullName evidence="8">Leucine rich repeat domain-containing</fullName>
    </recommendedName>
</protein>
<dbReference type="Proteomes" id="UP000217199">
    <property type="component" value="Unassembled WGS sequence"/>
</dbReference>
<name>A0A286UG10_9AGAM</name>
<sequence length="740" mass="80746">MEAGSLCVFLSLRHTHALSSSTTSDPFAVPDVANDMDIEPGDEYIRRTAAFIRDNEARLAQAGAGRRRKAQSVPNASLFNPLGWVGLADNNASITPVVLSLDTHHLFYLLMRLEGLGIDVGSLDVQVDDLSRPLSYMHLGLNGDKSETLSIAESFKSSLSAVSRLSLGSGWWGKTEIRDVETELKYIYSSFTKLPALSIGAPGPKIIAELAQDPPLDSAIPLDSFKCIMSLECVDVDPRALLGWDRLAESLRSLTIKRGGLDNPANIFVDAVIDDQLRREGDATRSRIRKLEHRISTKGFHSSNLPETVQEESEDELASSPESPSINPLLSRLSPLKWAFLKHLCLADNALTTFPSSILPTLTSITHLDLSTNLLVSIPQLSTLYNLVSLNLSDNMIESVLGIYTKLGQVLTLNLSNNRLDSICGLERLVALERVDLRSNRLEESAEVGRLAVLPNIAEVWVEKNPFIESEENHRINCFEHFWKEGKSIVLDGSLPTYFERRNRTAPTEQTYSSRLPAATYSPPSAPVSPPINGPASTTSANSPVSGASSPKPSPGLPAVVTKPKKRNKRIVALDGGSNNESLAALPRSSTRSRSPLNEDNKGANSTSNEGIQIVKKSSPRRSRHTRNQTVHDAPVSSTPPASSPPLSGSLGRQSGAAFTRRGRGRTSTSIFDPPPPVDTGFPRMDVLKVPDGSKQQHMNANDDGRQFRAKIEALREEMGDNWLQVLSQSQFRTGTPVKR</sequence>
<dbReference type="InterPro" id="IPR001611">
    <property type="entry name" value="Leu-rich_rpt"/>
</dbReference>
<feature type="region of interest" description="Disordered" evidence="5">
    <location>
        <begin position="301"/>
        <end position="324"/>
    </location>
</feature>
<feature type="compositionally biased region" description="Low complexity" evidence="5">
    <location>
        <begin position="582"/>
        <end position="596"/>
    </location>
</feature>
<evidence type="ECO:0000256" key="1">
    <source>
        <dbReference type="ARBA" id="ARBA00004496"/>
    </source>
</evidence>
<dbReference type="PROSITE" id="PS51450">
    <property type="entry name" value="LRR"/>
    <property type="match status" value="3"/>
</dbReference>
<evidence type="ECO:0000313" key="7">
    <source>
        <dbReference type="Proteomes" id="UP000217199"/>
    </source>
</evidence>
<feature type="compositionally biased region" description="Low complexity" evidence="5">
    <location>
        <begin position="634"/>
        <end position="670"/>
    </location>
</feature>
<feature type="compositionally biased region" description="Polar residues" evidence="5">
    <location>
        <begin position="505"/>
        <end position="514"/>
    </location>
</feature>
<dbReference type="PANTHER" id="PTHR15454">
    <property type="entry name" value="NISCHARIN RELATED"/>
    <property type="match status" value="1"/>
</dbReference>
<dbReference type="InParanoid" id="A0A286UG10"/>
<evidence type="ECO:0000256" key="5">
    <source>
        <dbReference type="SAM" id="MobiDB-lite"/>
    </source>
</evidence>
<organism evidence="6 7">
    <name type="scientific">Pyrrhoderma noxium</name>
    <dbReference type="NCBI Taxonomy" id="2282107"/>
    <lineage>
        <taxon>Eukaryota</taxon>
        <taxon>Fungi</taxon>
        <taxon>Dikarya</taxon>
        <taxon>Basidiomycota</taxon>
        <taxon>Agaricomycotina</taxon>
        <taxon>Agaricomycetes</taxon>
        <taxon>Hymenochaetales</taxon>
        <taxon>Hymenochaetaceae</taxon>
        <taxon>Pyrrhoderma</taxon>
    </lineage>
</organism>
<accession>A0A286UG10</accession>
<keyword evidence="3" id="KW-0433">Leucine-rich repeat</keyword>
<evidence type="ECO:0000256" key="4">
    <source>
        <dbReference type="ARBA" id="ARBA00022737"/>
    </source>
</evidence>
<dbReference type="Gene3D" id="3.80.10.10">
    <property type="entry name" value="Ribonuclease Inhibitor"/>
    <property type="match status" value="2"/>
</dbReference>
<comment type="subcellular location">
    <subcellularLocation>
        <location evidence="1">Cytoplasm</location>
    </subcellularLocation>
</comment>
<evidence type="ECO:0000313" key="6">
    <source>
        <dbReference type="EMBL" id="PAV18572.1"/>
    </source>
</evidence>
<dbReference type="FunCoup" id="A0A286UG10">
    <property type="interactions" value="269"/>
</dbReference>